<organism evidence="8 9">
    <name type="scientific">Halocaridina rubra</name>
    <name type="common">Hawaiian red shrimp</name>
    <dbReference type="NCBI Taxonomy" id="373956"/>
    <lineage>
        <taxon>Eukaryota</taxon>
        <taxon>Metazoa</taxon>
        <taxon>Ecdysozoa</taxon>
        <taxon>Arthropoda</taxon>
        <taxon>Crustacea</taxon>
        <taxon>Multicrustacea</taxon>
        <taxon>Malacostraca</taxon>
        <taxon>Eumalacostraca</taxon>
        <taxon>Eucarida</taxon>
        <taxon>Decapoda</taxon>
        <taxon>Pleocyemata</taxon>
        <taxon>Caridea</taxon>
        <taxon>Atyoidea</taxon>
        <taxon>Atyidae</taxon>
        <taxon>Halocaridina</taxon>
    </lineage>
</organism>
<dbReference type="InterPro" id="IPR017441">
    <property type="entry name" value="Protein_kinase_ATP_BS"/>
</dbReference>
<proteinExistence type="predicted"/>
<evidence type="ECO:0000256" key="5">
    <source>
        <dbReference type="ARBA" id="ARBA00022840"/>
    </source>
</evidence>
<dbReference type="PANTHER" id="PTHR24353">
    <property type="entry name" value="CYCLIC NUCLEOTIDE-DEPENDENT PROTEIN KINASE"/>
    <property type="match status" value="1"/>
</dbReference>
<name>A0AAN9A4M1_HALRR</name>
<dbReference type="AlphaFoldDB" id="A0AAN9A4M1"/>
<dbReference type="Pfam" id="PF00027">
    <property type="entry name" value="cNMP_binding"/>
    <property type="match status" value="1"/>
</dbReference>
<evidence type="ECO:0000256" key="3">
    <source>
        <dbReference type="ARBA" id="ARBA00022741"/>
    </source>
</evidence>
<evidence type="ECO:0000256" key="2">
    <source>
        <dbReference type="ARBA" id="ARBA00022679"/>
    </source>
</evidence>
<dbReference type="CDD" id="cd00038">
    <property type="entry name" value="CAP_ED"/>
    <property type="match status" value="1"/>
</dbReference>
<reference evidence="8 9" key="1">
    <citation type="submission" date="2023-11" db="EMBL/GenBank/DDBJ databases">
        <title>Halocaridina rubra genome assembly.</title>
        <authorList>
            <person name="Smith C."/>
        </authorList>
    </citation>
    <scope>NUCLEOTIDE SEQUENCE [LARGE SCALE GENOMIC DNA]</scope>
    <source>
        <strain evidence="8">EP-1</strain>
        <tissue evidence="8">Whole</tissue>
    </source>
</reference>
<dbReference type="GO" id="GO:0004692">
    <property type="term" value="F:cGMP-dependent protein kinase activity"/>
    <property type="evidence" value="ECO:0007669"/>
    <property type="project" value="UniProtKB-EC"/>
</dbReference>
<evidence type="ECO:0000313" key="9">
    <source>
        <dbReference type="Proteomes" id="UP001381693"/>
    </source>
</evidence>
<dbReference type="EMBL" id="JAXCGZ010016636">
    <property type="protein sequence ID" value="KAK7069382.1"/>
    <property type="molecule type" value="Genomic_DNA"/>
</dbReference>
<dbReference type="InterPro" id="IPR002374">
    <property type="entry name" value="cGMP_dep_kinase"/>
</dbReference>
<dbReference type="GO" id="GO:0005524">
    <property type="term" value="F:ATP binding"/>
    <property type="evidence" value="ECO:0007669"/>
    <property type="project" value="UniProtKB-UniRule"/>
</dbReference>
<evidence type="ECO:0000256" key="1">
    <source>
        <dbReference type="ARBA" id="ARBA00022527"/>
    </source>
</evidence>
<keyword evidence="2 8" id="KW-0808">Transferase</keyword>
<keyword evidence="5 6" id="KW-0067">ATP-binding</keyword>
<dbReference type="Gene3D" id="2.60.120.10">
    <property type="entry name" value="Jelly Rolls"/>
    <property type="match status" value="1"/>
</dbReference>
<comment type="caution">
    <text evidence="8">The sequence shown here is derived from an EMBL/GenBank/DDBJ whole genome shotgun (WGS) entry which is preliminary data.</text>
</comment>
<protein>
    <submittedName>
        <fullName evidence="8">cGMP-dependent protein kinase 1</fullName>
        <ecNumber evidence="8">2.7.11.12</ecNumber>
    </submittedName>
</protein>
<dbReference type="Gene3D" id="3.30.200.20">
    <property type="entry name" value="Phosphorylase Kinase, domain 1"/>
    <property type="match status" value="1"/>
</dbReference>
<accession>A0AAN9A4M1</accession>
<evidence type="ECO:0000256" key="4">
    <source>
        <dbReference type="ARBA" id="ARBA00022777"/>
    </source>
</evidence>
<dbReference type="PRINTS" id="PR00104">
    <property type="entry name" value="CGMPKINASE"/>
</dbReference>
<dbReference type="PROSITE" id="PS50042">
    <property type="entry name" value="CNMP_BINDING_3"/>
    <property type="match status" value="1"/>
</dbReference>
<evidence type="ECO:0000259" key="7">
    <source>
        <dbReference type="PROSITE" id="PS50042"/>
    </source>
</evidence>
<sequence length="126" mass="14185">MKHPGSPEEKHIRYLEKGEFFGEKALQGEDIRTANIISDDPDGVTCLVIDRESFNQLIGTLDEIKQRYGTVDNSRRKLNEEFTNIKLTDLRKIATLGVGGFGRVELVQIAGDSSRSFALKQMKKSQ</sequence>
<dbReference type="InterPro" id="IPR018488">
    <property type="entry name" value="cNMP-bd_CS"/>
</dbReference>
<feature type="domain" description="Cyclic nucleotide-binding" evidence="7">
    <location>
        <begin position="1"/>
        <end position="67"/>
    </location>
</feature>
<dbReference type="PROSITE" id="PS00107">
    <property type="entry name" value="PROTEIN_KINASE_ATP"/>
    <property type="match status" value="1"/>
</dbReference>
<dbReference type="SUPFAM" id="SSF51206">
    <property type="entry name" value="cAMP-binding domain-like"/>
    <property type="match status" value="1"/>
</dbReference>
<dbReference type="InterPro" id="IPR018490">
    <property type="entry name" value="cNMP-bd_dom_sf"/>
</dbReference>
<dbReference type="PANTHER" id="PTHR24353:SF111">
    <property type="match status" value="1"/>
</dbReference>
<dbReference type="PROSITE" id="PS00889">
    <property type="entry name" value="CNMP_BINDING_2"/>
    <property type="match status" value="1"/>
</dbReference>
<keyword evidence="9" id="KW-1185">Reference proteome</keyword>
<feature type="binding site" evidence="6">
    <location>
        <position position="120"/>
    </location>
    <ligand>
        <name>ATP</name>
        <dbReference type="ChEBI" id="CHEBI:30616"/>
    </ligand>
</feature>
<keyword evidence="4 8" id="KW-0418">Kinase</keyword>
<dbReference type="InterPro" id="IPR000595">
    <property type="entry name" value="cNMP-bd_dom"/>
</dbReference>
<keyword evidence="3 6" id="KW-0547">Nucleotide-binding</keyword>
<evidence type="ECO:0000256" key="6">
    <source>
        <dbReference type="PROSITE-ProRule" id="PRU10141"/>
    </source>
</evidence>
<dbReference type="EC" id="2.7.11.12" evidence="8"/>
<feature type="non-terminal residue" evidence="8">
    <location>
        <position position="126"/>
    </location>
</feature>
<keyword evidence="1" id="KW-0723">Serine/threonine-protein kinase</keyword>
<dbReference type="Proteomes" id="UP001381693">
    <property type="component" value="Unassembled WGS sequence"/>
</dbReference>
<evidence type="ECO:0000313" key="8">
    <source>
        <dbReference type="EMBL" id="KAK7069382.1"/>
    </source>
</evidence>
<dbReference type="InterPro" id="IPR014710">
    <property type="entry name" value="RmlC-like_jellyroll"/>
</dbReference>
<gene>
    <name evidence="8" type="primary">PRKG1_1</name>
    <name evidence="8" type="ORF">SK128_022726</name>
</gene>